<feature type="domain" description="SusD-like N-terminal" evidence="8">
    <location>
        <begin position="87"/>
        <end position="235"/>
    </location>
</feature>
<feature type="domain" description="RagB/SusD" evidence="7">
    <location>
        <begin position="351"/>
        <end position="504"/>
    </location>
</feature>
<protein>
    <recommendedName>
        <fullName evidence="11">RagB/SusD domain-containing protein</fullName>
    </recommendedName>
</protein>
<evidence type="ECO:0000259" key="7">
    <source>
        <dbReference type="Pfam" id="PF07980"/>
    </source>
</evidence>
<comment type="similarity">
    <text evidence="2">Belongs to the SusD family.</text>
</comment>
<dbReference type="InterPro" id="IPR012944">
    <property type="entry name" value="SusD_RagB_dom"/>
</dbReference>
<dbReference type="Proteomes" id="UP000033047">
    <property type="component" value="Unassembled WGS sequence"/>
</dbReference>
<organism evidence="9 10">
    <name type="scientific">Parabacteroides goldsteinii DSM 19448 = WAL 12034</name>
    <dbReference type="NCBI Taxonomy" id="927665"/>
    <lineage>
        <taxon>Bacteria</taxon>
        <taxon>Pseudomonadati</taxon>
        <taxon>Bacteroidota</taxon>
        <taxon>Bacteroidia</taxon>
        <taxon>Bacteroidales</taxon>
        <taxon>Tannerellaceae</taxon>
        <taxon>Parabacteroides</taxon>
    </lineage>
</organism>
<dbReference type="RefSeq" id="WP_046146289.1">
    <property type="nucleotide sequence ID" value="NZ_KQ033912.1"/>
</dbReference>
<evidence type="ECO:0000256" key="1">
    <source>
        <dbReference type="ARBA" id="ARBA00004442"/>
    </source>
</evidence>
<comment type="caution">
    <text evidence="9">The sequence shown here is derived from an EMBL/GenBank/DDBJ whole genome shotgun (WGS) entry which is preliminary data.</text>
</comment>
<feature type="chain" id="PRO_5002489958" description="RagB/SusD domain-containing protein" evidence="6">
    <location>
        <begin position="20"/>
        <end position="504"/>
    </location>
</feature>
<dbReference type="GO" id="GO:0009279">
    <property type="term" value="C:cell outer membrane"/>
    <property type="evidence" value="ECO:0007669"/>
    <property type="project" value="UniProtKB-SubCell"/>
</dbReference>
<dbReference type="HOGENOM" id="CLU_015553_3_4_10"/>
<name>A0A0F5JB97_9BACT</name>
<evidence type="ECO:0000256" key="6">
    <source>
        <dbReference type="SAM" id="SignalP"/>
    </source>
</evidence>
<dbReference type="Gene3D" id="1.25.40.390">
    <property type="match status" value="1"/>
</dbReference>
<dbReference type="SUPFAM" id="SSF48452">
    <property type="entry name" value="TPR-like"/>
    <property type="match status" value="1"/>
</dbReference>
<dbReference type="Pfam" id="PF07980">
    <property type="entry name" value="SusD_RagB"/>
    <property type="match status" value="1"/>
</dbReference>
<dbReference type="PATRIC" id="fig|927665.4.peg.2622"/>
<dbReference type="Pfam" id="PF14322">
    <property type="entry name" value="SusD-like_3"/>
    <property type="match status" value="1"/>
</dbReference>
<keyword evidence="4" id="KW-0472">Membrane</keyword>
<sequence length="504" mass="56402">MKKKSIILSVATCCFAAFTACDMDLASETSIPTNQSVQSVQDCGKYSNLFHAEWRGYVQNSYTMDALVQSGLITATADYGNTYGAFYRWDYTITDGAFSGCWSDNYNFIANANVLLKGAEALLVDNSLSDDDQKEIRLYMGHAYFTRAYAYFELALHFCKNYDPSTAANEYGIPLVEEYNSTPSIAGTYPGRSTLEETYKQIDSDLAKAEEYVTTAGEINSAYITADVVKALKARIALEKEDYQTAISTATALINSGTYPLMTDGDAYADMWLHDNGTEAIWQFAMVKAKETGPNALGSAFSGIIDKLPRPSYLPTNTVLNLYDKDNDIRYNAYFTYDSIDAQTVPDFMITYCKKWPGNPELYEGKSNNINKTKAFRISEMYLIAAEAYAMSGDETNASAMLNKLKTARVKGWSDKSYKGDALIKEIQDEYVRELFGEQPYFFDLKRWKKGLNRSSSEAQDISYLPALGTDMVKSADDHMWVWPIPKDEIDANPQIKGQQNAGY</sequence>
<evidence type="ECO:0000256" key="2">
    <source>
        <dbReference type="ARBA" id="ARBA00006275"/>
    </source>
</evidence>
<evidence type="ECO:0000313" key="10">
    <source>
        <dbReference type="Proteomes" id="UP000033047"/>
    </source>
</evidence>
<evidence type="ECO:0000313" key="9">
    <source>
        <dbReference type="EMBL" id="KKB54795.1"/>
    </source>
</evidence>
<evidence type="ECO:0000256" key="4">
    <source>
        <dbReference type="ARBA" id="ARBA00023136"/>
    </source>
</evidence>
<evidence type="ECO:0000256" key="5">
    <source>
        <dbReference type="ARBA" id="ARBA00023237"/>
    </source>
</evidence>
<dbReference type="InterPro" id="IPR033985">
    <property type="entry name" value="SusD-like_N"/>
</dbReference>
<dbReference type="AlphaFoldDB" id="A0A0F5JB97"/>
<proteinExistence type="inferred from homology"/>
<dbReference type="STRING" id="927665.HMPREF1535_02548"/>
<evidence type="ECO:0008006" key="11">
    <source>
        <dbReference type="Google" id="ProtNLM"/>
    </source>
</evidence>
<gene>
    <name evidence="9" type="ORF">HMPREF1535_02548</name>
</gene>
<accession>A0A0F5JB97</accession>
<dbReference type="EMBL" id="AQHV01000012">
    <property type="protein sequence ID" value="KKB54795.1"/>
    <property type="molecule type" value="Genomic_DNA"/>
</dbReference>
<reference evidence="9 10" key="1">
    <citation type="submission" date="2013-04" db="EMBL/GenBank/DDBJ databases">
        <title>The Genome Sequence of Parabacteroides goldsteinii DSM 19448.</title>
        <authorList>
            <consortium name="The Broad Institute Genomics Platform"/>
            <person name="Earl A."/>
            <person name="Ward D."/>
            <person name="Feldgarden M."/>
            <person name="Gevers D."/>
            <person name="Martens E."/>
            <person name="Sakamoto M."/>
            <person name="Benno Y."/>
            <person name="Song Y."/>
            <person name="Liu C."/>
            <person name="Lee J."/>
            <person name="Bolanos M."/>
            <person name="Vaisanen M.L."/>
            <person name="Finegold S.M."/>
            <person name="Walker B."/>
            <person name="Young S."/>
            <person name="Zeng Q."/>
            <person name="Gargeya S."/>
            <person name="Fitzgerald M."/>
            <person name="Haas B."/>
            <person name="Abouelleil A."/>
            <person name="Allen A.W."/>
            <person name="Alvarado L."/>
            <person name="Arachchi H.M."/>
            <person name="Berlin A.M."/>
            <person name="Chapman S.B."/>
            <person name="Gainer-Dewar J."/>
            <person name="Goldberg J."/>
            <person name="Griggs A."/>
            <person name="Gujja S."/>
            <person name="Hansen M."/>
            <person name="Howarth C."/>
            <person name="Imamovic A."/>
            <person name="Ireland A."/>
            <person name="Larimer J."/>
            <person name="McCowan C."/>
            <person name="Murphy C."/>
            <person name="Pearson M."/>
            <person name="Poon T.W."/>
            <person name="Priest M."/>
            <person name="Roberts A."/>
            <person name="Saif S."/>
            <person name="Shea T."/>
            <person name="Sisk P."/>
            <person name="Sykes S."/>
            <person name="Wortman J."/>
            <person name="Nusbaum C."/>
            <person name="Birren B."/>
        </authorList>
    </citation>
    <scope>NUCLEOTIDE SEQUENCE [LARGE SCALE GENOMIC DNA]</scope>
    <source>
        <strain evidence="9 10">DSM 19448</strain>
    </source>
</reference>
<evidence type="ECO:0000256" key="3">
    <source>
        <dbReference type="ARBA" id="ARBA00022729"/>
    </source>
</evidence>
<keyword evidence="3 6" id="KW-0732">Signal</keyword>
<evidence type="ECO:0000259" key="8">
    <source>
        <dbReference type="Pfam" id="PF14322"/>
    </source>
</evidence>
<feature type="signal peptide" evidence="6">
    <location>
        <begin position="1"/>
        <end position="19"/>
    </location>
</feature>
<dbReference type="PROSITE" id="PS51257">
    <property type="entry name" value="PROKAR_LIPOPROTEIN"/>
    <property type="match status" value="1"/>
</dbReference>
<keyword evidence="5" id="KW-0998">Cell outer membrane</keyword>
<comment type="subcellular location">
    <subcellularLocation>
        <location evidence="1">Cell outer membrane</location>
    </subcellularLocation>
</comment>
<dbReference type="InterPro" id="IPR011990">
    <property type="entry name" value="TPR-like_helical_dom_sf"/>
</dbReference>